<comment type="caution">
    <text evidence="1">The sequence shown here is derived from an EMBL/GenBank/DDBJ whole genome shotgun (WGS) entry which is preliminary data.</text>
</comment>
<gene>
    <name evidence="1" type="ORF">CF651_06935</name>
</gene>
<proteinExistence type="predicted"/>
<dbReference type="AlphaFoldDB" id="A0A229UU44"/>
<sequence>MLKKARTIKARASDIYIQANGSDIFNYTFTKRRSLRYSMINQGKEPANPLGSFFVVANLIGL</sequence>
<evidence type="ECO:0000313" key="2">
    <source>
        <dbReference type="Proteomes" id="UP000215509"/>
    </source>
</evidence>
<reference evidence="1 2" key="1">
    <citation type="submission" date="2017-07" db="EMBL/GenBank/DDBJ databases">
        <title>Genome sequencing and assembly of Paenibacillus rigui.</title>
        <authorList>
            <person name="Mayilraj S."/>
        </authorList>
    </citation>
    <scope>NUCLEOTIDE SEQUENCE [LARGE SCALE GENOMIC DNA]</scope>
    <source>
        <strain evidence="1 2">JCM 16352</strain>
    </source>
</reference>
<accession>A0A229UU44</accession>
<keyword evidence="2" id="KW-1185">Reference proteome</keyword>
<name>A0A229UU44_9BACL</name>
<organism evidence="1 2">
    <name type="scientific">Paenibacillus rigui</name>
    <dbReference type="NCBI Taxonomy" id="554312"/>
    <lineage>
        <taxon>Bacteria</taxon>
        <taxon>Bacillati</taxon>
        <taxon>Bacillota</taxon>
        <taxon>Bacilli</taxon>
        <taxon>Bacillales</taxon>
        <taxon>Paenibacillaceae</taxon>
        <taxon>Paenibacillus</taxon>
    </lineage>
</organism>
<dbReference type="Proteomes" id="UP000215509">
    <property type="component" value="Unassembled WGS sequence"/>
</dbReference>
<protein>
    <submittedName>
        <fullName evidence="1">Uncharacterized protein</fullName>
    </submittedName>
</protein>
<evidence type="ECO:0000313" key="1">
    <source>
        <dbReference type="EMBL" id="OXM87046.1"/>
    </source>
</evidence>
<dbReference type="EMBL" id="NMQW01000009">
    <property type="protein sequence ID" value="OXM87046.1"/>
    <property type="molecule type" value="Genomic_DNA"/>
</dbReference>